<organism evidence="1 2">
    <name type="scientific">Gracilibacillus boraciitolerans JCM 21714</name>
    <dbReference type="NCBI Taxonomy" id="1298598"/>
    <lineage>
        <taxon>Bacteria</taxon>
        <taxon>Bacillati</taxon>
        <taxon>Bacillota</taxon>
        <taxon>Bacilli</taxon>
        <taxon>Bacillales</taxon>
        <taxon>Bacillaceae</taxon>
        <taxon>Gracilibacillus</taxon>
    </lineage>
</organism>
<keyword evidence="2" id="KW-1185">Reference proteome</keyword>
<evidence type="ECO:0000313" key="2">
    <source>
        <dbReference type="Proteomes" id="UP000019102"/>
    </source>
</evidence>
<dbReference type="SUPFAM" id="SSF46689">
    <property type="entry name" value="Homeodomain-like"/>
    <property type="match status" value="1"/>
</dbReference>
<dbReference type="STRING" id="1298598.JCM21714_4054"/>
<reference evidence="1 2" key="1">
    <citation type="journal article" date="2014" name="Genome Announc.">
        <title>Draft Genome Sequence of the Boron-Tolerant and Moderately Halotolerant Bacterium Gracilibacillus boraciitolerans JCM 21714T.</title>
        <authorList>
            <person name="Ahmed I."/>
            <person name="Oshima K."/>
            <person name="Suda W."/>
            <person name="Kitamura K."/>
            <person name="Iida T."/>
            <person name="Ohmori Y."/>
            <person name="Fujiwara T."/>
            <person name="Hattori M."/>
            <person name="Ohkuma M."/>
        </authorList>
    </citation>
    <scope>NUCLEOTIDE SEQUENCE [LARGE SCALE GENOMIC DNA]</scope>
    <source>
        <strain evidence="1 2">JCM 21714</strain>
    </source>
</reference>
<name>W4VN64_9BACI</name>
<dbReference type="eggNOG" id="COG3415">
    <property type="taxonomic scope" value="Bacteria"/>
</dbReference>
<sequence length="147" mass="17547">MNEKTREEIALFRYGMIASLLNGQVNPKDYLEEMEGKIHNVPYYGERKVAAKTMQEWHLHYRRNGFDTLKPKRRSDRGDARRLSPDDKDHILEIRKESLHMLVSVFYEQLIKRGEIQKKQVSYATINRLLKKHKLAGRFVAWPIYPY</sequence>
<evidence type="ECO:0000313" key="1">
    <source>
        <dbReference type="EMBL" id="GAE94855.1"/>
    </source>
</evidence>
<dbReference type="InterPro" id="IPR009057">
    <property type="entry name" value="Homeodomain-like_sf"/>
</dbReference>
<dbReference type="EMBL" id="BAVS01000032">
    <property type="protein sequence ID" value="GAE94855.1"/>
    <property type="molecule type" value="Genomic_DNA"/>
</dbReference>
<dbReference type="Proteomes" id="UP000019102">
    <property type="component" value="Unassembled WGS sequence"/>
</dbReference>
<comment type="caution">
    <text evidence="1">The sequence shown here is derived from an EMBL/GenBank/DDBJ whole genome shotgun (WGS) entry which is preliminary data.</text>
</comment>
<proteinExistence type="predicted"/>
<dbReference type="OrthoDB" id="9794201at2"/>
<dbReference type="AlphaFoldDB" id="W4VN64"/>
<protein>
    <submittedName>
        <fullName evidence="1">Mobile element protein</fullName>
    </submittedName>
</protein>
<gene>
    <name evidence="1" type="ORF">JCM21714_4054</name>
</gene>
<accession>W4VN64</accession>